<sequence length="84" mass="9567">MSFTIDIALGYLHFLLSVDTYLVIDSTYSLDLNRGKSRSPVPTGVLLHAERYMFIPTDNFTTIRIDFYILPKNEPKPLALDMGI</sequence>
<protein>
    <submittedName>
        <fullName evidence="1">Uncharacterized protein</fullName>
    </submittedName>
</protein>
<dbReference type="EMBL" id="JAMZMM010000180">
    <property type="protein sequence ID" value="MCP2730243.1"/>
    <property type="molecule type" value="Genomic_DNA"/>
</dbReference>
<dbReference type="Proteomes" id="UP001204953">
    <property type="component" value="Unassembled WGS sequence"/>
</dbReference>
<organism evidence="1 2">
    <name type="scientific">Limnofasciculus baicalensis BBK-W-15</name>
    <dbReference type="NCBI Taxonomy" id="2699891"/>
    <lineage>
        <taxon>Bacteria</taxon>
        <taxon>Bacillati</taxon>
        <taxon>Cyanobacteriota</taxon>
        <taxon>Cyanophyceae</taxon>
        <taxon>Coleofasciculales</taxon>
        <taxon>Coleofasciculaceae</taxon>
        <taxon>Limnofasciculus</taxon>
        <taxon>Limnofasciculus baicalensis</taxon>
    </lineage>
</organism>
<comment type="caution">
    <text evidence="1">The sequence shown here is derived from an EMBL/GenBank/DDBJ whole genome shotgun (WGS) entry which is preliminary data.</text>
</comment>
<dbReference type="RefSeq" id="WP_254013005.1">
    <property type="nucleotide sequence ID" value="NZ_JAMZMM010000180.1"/>
</dbReference>
<gene>
    <name evidence="1" type="ORF">NJ959_17570</name>
</gene>
<proteinExistence type="predicted"/>
<accession>A0AAE3KQ19</accession>
<evidence type="ECO:0000313" key="2">
    <source>
        <dbReference type="Proteomes" id="UP001204953"/>
    </source>
</evidence>
<keyword evidence="2" id="KW-1185">Reference proteome</keyword>
<dbReference type="AlphaFoldDB" id="A0AAE3KQ19"/>
<name>A0AAE3KQ19_9CYAN</name>
<evidence type="ECO:0000313" key="1">
    <source>
        <dbReference type="EMBL" id="MCP2730243.1"/>
    </source>
</evidence>
<reference evidence="1" key="1">
    <citation type="submission" date="2022-06" db="EMBL/GenBank/DDBJ databases">
        <title>New cyanobacteria of genus Symplocastrum in benthos of Lake Baikal.</title>
        <authorList>
            <person name="Sorokovikova E."/>
            <person name="Tikhonova I."/>
            <person name="Krasnopeev A."/>
            <person name="Evseev P."/>
            <person name="Gladkikh A."/>
            <person name="Belykh O."/>
        </authorList>
    </citation>
    <scope>NUCLEOTIDE SEQUENCE</scope>
    <source>
        <strain evidence="1">BBK-W-15</strain>
    </source>
</reference>